<sequence>MRVCTGVVIKSIITSRLISSEVGHNYGEKGEDYGSQSDGRRGIGAFACDSIGSGGGCSTHSIGGASSSRGDRLSSRIGGVSNGTSCITQSLLRTIHSRSNSTLRLVPSLGDRTLRRLCRLSHSTRCRVCGISDGVLSVARRLLGAVGRRLGAVLHRLGARRDRVAGRLERRASRVDGAVDRLAHGVTTTTVVDA</sequence>
<evidence type="ECO:0000313" key="2">
    <source>
        <dbReference type="Proteomes" id="UP001432322"/>
    </source>
</evidence>
<gene>
    <name evidence="1" type="ORF">PFISCL1PPCAC_1467</name>
</gene>
<name>A0AAV5UX87_9BILA</name>
<protein>
    <submittedName>
        <fullName evidence="1">Uncharacterized protein</fullName>
    </submittedName>
</protein>
<proteinExistence type="predicted"/>
<comment type="caution">
    <text evidence="1">The sequence shown here is derived from an EMBL/GenBank/DDBJ whole genome shotgun (WGS) entry which is preliminary data.</text>
</comment>
<feature type="non-terminal residue" evidence="1">
    <location>
        <position position="194"/>
    </location>
</feature>
<dbReference type="EMBL" id="BTSY01000001">
    <property type="protein sequence ID" value="GMT10170.1"/>
    <property type="molecule type" value="Genomic_DNA"/>
</dbReference>
<keyword evidence="2" id="KW-1185">Reference proteome</keyword>
<dbReference type="AlphaFoldDB" id="A0AAV5UX87"/>
<reference evidence="1" key="1">
    <citation type="submission" date="2023-10" db="EMBL/GenBank/DDBJ databases">
        <title>Genome assembly of Pristionchus species.</title>
        <authorList>
            <person name="Yoshida K."/>
            <person name="Sommer R.J."/>
        </authorList>
    </citation>
    <scope>NUCLEOTIDE SEQUENCE</scope>
    <source>
        <strain evidence="1">RS5133</strain>
    </source>
</reference>
<accession>A0AAV5UX87</accession>
<organism evidence="1 2">
    <name type="scientific">Pristionchus fissidentatus</name>
    <dbReference type="NCBI Taxonomy" id="1538716"/>
    <lineage>
        <taxon>Eukaryota</taxon>
        <taxon>Metazoa</taxon>
        <taxon>Ecdysozoa</taxon>
        <taxon>Nematoda</taxon>
        <taxon>Chromadorea</taxon>
        <taxon>Rhabditida</taxon>
        <taxon>Rhabditina</taxon>
        <taxon>Diplogasteromorpha</taxon>
        <taxon>Diplogasteroidea</taxon>
        <taxon>Neodiplogasteridae</taxon>
        <taxon>Pristionchus</taxon>
    </lineage>
</organism>
<dbReference type="Proteomes" id="UP001432322">
    <property type="component" value="Unassembled WGS sequence"/>
</dbReference>
<evidence type="ECO:0000313" key="1">
    <source>
        <dbReference type="EMBL" id="GMT10170.1"/>
    </source>
</evidence>